<evidence type="ECO:0000259" key="6">
    <source>
        <dbReference type="Pfam" id="PF00933"/>
    </source>
</evidence>
<accession>A0A399QVF1</accession>
<dbReference type="AlphaFoldDB" id="A0A399QVF1"/>
<dbReference type="RefSeq" id="WP_119380084.1">
    <property type="nucleotide sequence ID" value="NZ_QWGB01000007.1"/>
</dbReference>
<dbReference type="GO" id="GO:0005975">
    <property type="term" value="P:carbohydrate metabolic process"/>
    <property type="evidence" value="ECO:0007669"/>
    <property type="project" value="InterPro"/>
</dbReference>
<dbReference type="OrthoDB" id="9786661at2"/>
<dbReference type="InterPro" id="IPR036962">
    <property type="entry name" value="Glyco_hydro_3_N_sf"/>
</dbReference>
<dbReference type="InterPro" id="IPR019800">
    <property type="entry name" value="Glyco_hydro_3_AS"/>
</dbReference>
<dbReference type="Gene3D" id="3.20.20.300">
    <property type="entry name" value="Glycoside hydrolase, family 3, N-terminal domain"/>
    <property type="match status" value="1"/>
</dbReference>
<evidence type="ECO:0000256" key="5">
    <source>
        <dbReference type="ARBA" id="ARBA00023295"/>
    </source>
</evidence>
<keyword evidence="4 7" id="KW-0378">Hydrolase</keyword>
<dbReference type="GO" id="GO:0009254">
    <property type="term" value="P:peptidoglycan turnover"/>
    <property type="evidence" value="ECO:0007669"/>
    <property type="project" value="TreeGrafter"/>
</dbReference>
<evidence type="ECO:0000256" key="4">
    <source>
        <dbReference type="ARBA" id="ARBA00022801"/>
    </source>
</evidence>
<dbReference type="Proteomes" id="UP000265431">
    <property type="component" value="Unassembled WGS sequence"/>
</dbReference>
<dbReference type="NCBIfam" id="NF003740">
    <property type="entry name" value="PRK05337.1"/>
    <property type="match status" value="1"/>
</dbReference>
<gene>
    <name evidence="7" type="ORF">D1224_11420</name>
</gene>
<proteinExistence type="inferred from homology"/>
<keyword evidence="5 7" id="KW-0326">Glycosidase</keyword>
<protein>
    <recommendedName>
        <fullName evidence="3">beta-N-acetylhexosaminidase</fullName>
        <ecNumber evidence="3">3.2.1.52</ecNumber>
    </recommendedName>
</protein>
<dbReference type="InterPro" id="IPR001764">
    <property type="entry name" value="Glyco_hydro_3_N"/>
</dbReference>
<dbReference type="Pfam" id="PF00933">
    <property type="entry name" value="Glyco_hydro_3"/>
    <property type="match status" value="1"/>
</dbReference>
<dbReference type="SUPFAM" id="SSF51445">
    <property type="entry name" value="(Trans)glycosidases"/>
    <property type="match status" value="1"/>
</dbReference>
<keyword evidence="8" id="KW-1185">Reference proteome</keyword>
<feature type="domain" description="Glycoside hydrolase family 3 N-terminal" evidence="6">
    <location>
        <begin position="16"/>
        <end position="285"/>
    </location>
</feature>
<dbReference type="InterPro" id="IPR050226">
    <property type="entry name" value="NagZ_Beta-hexosaminidase"/>
</dbReference>
<dbReference type="GO" id="GO:0004563">
    <property type="term" value="F:beta-N-acetylhexosaminidase activity"/>
    <property type="evidence" value="ECO:0007669"/>
    <property type="project" value="UniProtKB-EC"/>
</dbReference>
<organism evidence="7 8">
    <name type="scientific">Henriciella barbarensis</name>
    <dbReference type="NCBI Taxonomy" id="86342"/>
    <lineage>
        <taxon>Bacteria</taxon>
        <taxon>Pseudomonadati</taxon>
        <taxon>Pseudomonadota</taxon>
        <taxon>Alphaproteobacteria</taxon>
        <taxon>Hyphomonadales</taxon>
        <taxon>Hyphomonadaceae</taxon>
        <taxon>Henriciella</taxon>
    </lineage>
</organism>
<dbReference type="PROSITE" id="PS00775">
    <property type="entry name" value="GLYCOSYL_HYDROL_F3"/>
    <property type="match status" value="1"/>
</dbReference>
<dbReference type="PANTHER" id="PTHR30480:SF13">
    <property type="entry name" value="BETA-HEXOSAMINIDASE"/>
    <property type="match status" value="1"/>
</dbReference>
<evidence type="ECO:0000256" key="2">
    <source>
        <dbReference type="ARBA" id="ARBA00005336"/>
    </source>
</evidence>
<dbReference type="EMBL" id="QWGB01000007">
    <property type="protein sequence ID" value="RIJ22165.1"/>
    <property type="molecule type" value="Genomic_DNA"/>
</dbReference>
<comment type="caution">
    <text evidence="7">The sequence shown here is derived from an EMBL/GenBank/DDBJ whole genome shotgun (WGS) entry which is preliminary data.</text>
</comment>
<comment type="similarity">
    <text evidence="2">Belongs to the glycosyl hydrolase 3 family.</text>
</comment>
<dbReference type="EC" id="3.2.1.52" evidence="3"/>
<evidence type="ECO:0000313" key="7">
    <source>
        <dbReference type="EMBL" id="RIJ22165.1"/>
    </source>
</evidence>
<sequence length="347" mass="37187">MTNKACILSISGPVLQKEESALFADQKPWGVILMGRSCQTRDQVRRCVDGIWEAVGREILIFIDQEGGRVARLKSPEWPLFPRGELYGELYGRDKELGLEATWLGHRLMAAELTSIGIHADCAPVCDLPQPGAHDVIGDRAFGTDPDIVGAIATAALKGLEDGGVAGVIKHIPGHGRSTADSHLELPRVTAGDNELSSDFAVFTHVTHAPMAMTAHISYDHFDEGRAATVSPIMINEVIRQRIGFDGLLMTDDLGMQALGGTLTERADASIAAGCDMLLHCSGFLHDADAIFAEMREVAEAAPDLSGKTLTRAEGAEAAAQHEKPFDTEAGWARFKSLIPNVGTISV</sequence>
<evidence type="ECO:0000313" key="8">
    <source>
        <dbReference type="Proteomes" id="UP000265431"/>
    </source>
</evidence>
<evidence type="ECO:0000256" key="3">
    <source>
        <dbReference type="ARBA" id="ARBA00012663"/>
    </source>
</evidence>
<dbReference type="PANTHER" id="PTHR30480">
    <property type="entry name" value="BETA-HEXOSAMINIDASE-RELATED"/>
    <property type="match status" value="1"/>
</dbReference>
<comment type="catalytic activity">
    <reaction evidence="1">
        <text>Hydrolysis of terminal non-reducing N-acetyl-D-hexosamine residues in N-acetyl-beta-D-hexosaminides.</text>
        <dbReference type="EC" id="3.2.1.52"/>
    </reaction>
</comment>
<evidence type="ECO:0000256" key="1">
    <source>
        <dbReference type="ARBA" id="ARBA00001231"/>
    </source>
</evidence>
<reference evidence="7 8" key="1">
    <citation type="submission" date="2018-08" db="EMBL/GenBank/DDBJ databases">
        <title>Henriciella mobilis sp. nov., isolated from seawater.</title>
        <authorList>
            <person name="Cheng H."/>
            <person name="Wu Y.-H."/>
            <person name="Xu X.-W."/>
            <person name="Guo L.-L."/>
        </authorList>
    </citation>
    <scope>NUCLEOTIDE SEQUENCE [LARGE SCALE GENOMIC DNA]</scope>
    <source>
        <strain evidence="7 8">CCUG66934</strain>
    </source>
</reference>
<name>A0A399QVF1_9PROT</name>
<dbReference type="InterPro" id="IPR017853">
    <property type="entry name" value="GH"/>
</dbReference>